<evidence type="ECO:0000313" key="2">
    <source>
        <dbReference type="EMBL" id="PCI78802.1"/>
    </source>
</evidence>
<proteinExistence type="predicted"/>
<accession>A0A2A4X809</accession>
<feature type="chain" id="PRO_5012472560" description="Lipoprotein" evidence="1">
    <location>
        <begin position="25"/>
        <end position="230"/>
    </location>
</feature>
<gene>
    <name evidence="2" type="ORF">COB20_06260</name>
</gene>
<keyword evidence="1" id="KW-0732">Signal</keyword>
<sequence length="230" mass="25531">MKKFDRKWLALLALLFVTACSATGGPGNPLTRPFQYFSYLNGDDIRNNCSVGGPSKYRLVFNALYEQQVRAYDISQEFKADTGLQKTRVFSRGIGSEIDVSTKGLDFVSNLKSDEMIDMDTLISIDNALISVGFEQPAKEGLVLHSDEFYWIAMVCRDGNFKYYAWTKENADIANLPFIDVLSKADKTGSKVAEVKEPIIHIRGGRPRGGADTDSIGYFSLEVGNNGLKL</sequence>
<dbReference type="AlphaFoldDB" id="A0A2A4X809"/>
<organism evidence="2 3">
    <name type="scientific">SAR86 cluster bacterium</name>
    <dbReference type="NCBI Taxonomy" id="2030880"/>
    <lineage>
        <taxon>Bacteria</taxon>
        <taxon>Pseudomonadati</taxon>
        <taxon>Pseudomonadota</taxon>
        <taxon>Gammaproteobacteria</taxon>
        <taxon>SAR86 cluster</taxon>
    </lineage>
</organism>
<feature type="signal peptide" evidence="1">
    <location>
        <begin position="1"/>
        <end position="24"/>
    </location>
</feature>
<dbReference type="Proteomes" id="UP000218767">
    <property type="component" value="Unassembled WGS sequence"/>
</dbReference>
<protein>
    <recommendedName>
        <fullName evidence="4">Lipoprotein</fullName>
    </recommendedName>
</protein>
<reference evidence="3" key="1">
    <citation type="submission" date="2017-08" db="EMBL/GenBank/DDBJ databases">
        <title>A dynamic microbial community with high functional redundancy inhabits the cold, oxic subseafloor aquifer.</title>
        <authorList>
            <person name="Tully B.J."/>
            <person name="Wheat C.G."/>
            <person name="Glazer B.T."/>
            <person name="Huber J.A."/>
        </authorList>
    </citation>
    <scope>NUCLEOTIDE SEQUENCE [LARGE SCALE GENOMIC DNA]</scope>
</reference>
<evidence type="ECO:0000313" key="3">
    <source>
        <dbReference type="Proteomes" id="UP000218767"/>
    </source>
</evidence>
<evidence type="ECO:0008006" key="4">
    <source>
        <dbReference type="Google" id="ProtNLM"/>
    </source>
</evidence>
<name>A0A2A4X809_9GAMM</name>
<evidence type="ECO:0000256" key="1">
    <source>
        <dbReference type="SAM" id="SignalP"/>
    </source>
</evidence>
<dbReference type="EMBL" id="NVUL01000027">
    <property type="protein sequence ID" value="PCI78802.1"/>
    <property type="molecule type" value="Genomic_DNA"/>
</dbReference>
<comment type="caution">
    <text evidence="2">The sequence shown here is derived from an EMBL/GenBank/DDBJ whole genome shotgun (WGS) entry which is preliminary data.</text>
</comment>
<dbReference type="PROSITE" id="PS51257">
    <property type="entry name" value="PROKAR_LIPOPROTEIN"/>
    <property type="match status" value="1"/>
</dbReference>